<keyword evidence="8" id="KW-0675">Receptor</keyword>
<dbReference type="InterPro" id="IPR036116">
    <property type="entry name" value="FN3_sf"/>
</dbReference>
<evidence type="ECO:0000256" key="10">
    <source>
        <dbReference type="SAM" id="MobiDB-lite"/>
    </source>
</evidence>
<evidence type="ECO:0000259" key="13">
    <source>
        <dbReference type="PROSITE" id="PS50853"/>
    </source>
</evidence>
<dbReference type="Pfam" id="PF00041">
    <property type="entry name" value="fn3"/>
    <property type="match status" value="1"/>
</dbReference>
<comment type="similarity">
    <text evidence="2">Belongs to the type I cytokine receptor family. Type 2 subfamily.</text>
</comment>
<dbReference type="InterPro" id="IPR052672">
    <property type="entry name" value="Type1_Cytokine_Rcpt_Type2"/>
</dbReference>
<evidence type="ECO:0000313" key="14">
    <source>
        <dbReference type="EMBL" id="KAK5857658.1"/>
    </source>
</evidence>
<protein>
    <recommendedName>
        <fullName evidence="13">Fibronectin type-III domain-containing protein</fullName>
    </recommendedName>
</protein>
<feature type="transmembrane region" description="Helical" evidence="11">
    <location>
        <begin position="559"/>
        <end position="581"/>
    </location>
</feature>
<dbReference type="SMART" id="SM00060">
    <property type="entry name" value="FN3"/>
    <property type="match status" value="3"/>
</dbReference>
<dbReference type="GO" id="GO:0005886">
    <property type="term" value="C:plasma membrane"/>
    <property type="evidence" value="ECO:0007669"/>
    <property type="project" value="UniProtKB-ARBA"/>
</dbReference>
<evidence type="ECO:0000256" key="1">
    <source>
        <dbReference type="ARBA" id="ARBA00004479"/>
    </source>
</evidence>
<accession>A0AAN7X7C5</accession>
<feature type="compositionally biased region" description="Polar residues" evidence="10">
    <location>
        <begin position="748"/>
        <end position="760"/>
    </location>
</feature>
<keyword evidence="4 12" id="KW-0732">Signal</keyword>
<feature type="region of interest" description="Disordered" evidence="10">
    <location>
        <begin position="737"/>
        <end position="760"/>
    </location>
</feature>
<dbReference type="AlphaFoldDB" id="A0AAN7X7C5"/>
<feature type="domain" description="Fibronectin type-III" evidence="13">
    <location>
        <begin position="461"/>
        <end position="555"/>
    </location>
</feature>
<dbReference type="EMBL" id="JAUZQC010000016">
    <property type="protein sequence ID" value="KAK5857658.1"/>
    <property type="molecule type" value="Genomic_DNA"/>
</dbReference>
<keyword evidence="7 11" id="KW-0472">Membrane</keyword>
<comment type="subcellular location">
    <subcellularLocation>
        <location evidence="1">Membrane</location>
        <topology evidence="1">Single-pass type I membrane protein</topology>
    </subcellularLocation>
</comment>
<dbReference type="CDD" id="cd00063">
    <property type="entry name" value="FN3"/>
    <property type="match status" value="2"/>
</dbReference>
<dbReference type="InterPro" id="IPR013783">
    <property type="entry name" value="Ig-like_fold"/>
</dbReference>
<feature type="signal peptide" evidence="12">
    <location>
        <begin position="1"/>
        <end position="23"/>
    </location>
</feature>
<dbReference type="Proteomes" id="UP001346869">
    <property type="component" value="Unassembled WGS sequence"/>
</dbReference>
<evidence type="ECO:0000256" key="8">
    <source>
        <dbReference type="ARBA" id="ARBA00023170"/>
    </source>
</evidence>
<evidence type="ECO:0000256" key="7">
    <source>
        <dbReference type="ARBA" id="ARBA00023136"/>
    </source>
</evidence>
<dbReference type="PANTHER" id="PTHR48423">
    <property type="entry name" value="INTERLEUKIN-27 RECEPTOR SUBUNIT ALPHA"/>
    <property type="match status" value="1"/>
</dbReference>
<dbReference type="Gene3D" id="2.60.40.10">
    <property type="entry name" value="Immunoglobulins"/>
    <property type="match status" value="5"/>
</dbReference>
<organism evidence="14 15">
    <name type="scientific">Eleginops maclovinus</name>
    <name type="common">Patagonian blennie</name>
    <name type="synonym">Eleginus maclovinus</name>
    <dbReference type="NCBI Taxonomy" id="56733"/>
    <lineage>
        <taxon>Eukaryota</taxon>
        <taxon>Metazoa</taxon>
        <taxon>Chordata</taxon>
        <taxon>Craniata</taxon>
        <taxon>Vertebrata</taxon>
        <taxon>Euteleostomi</taxon>
        <taxon>Actinopterygii</taxon>
        <taxon>Neopterygii</taxon>
        <taxon>Teleostei</taxon>
        <taxon>Neoteleostei</taxon>
        <taxon>Acanthomorphata</taxon>
        <taxon>Eupercaria</taxon>
        <taxon>Perciformes</taxon>
        <taxon>Notothenioidei</taxon>
        <taxon>Eleginopidae</taxon>
        <taxon>Eleginops</taxon>
    </lineage>
</organism>
<name>A0AAN7X7C5_ELEMC</name>
<keyword evidence="15" id="KW-1185">Reference proteome</keyword>
<evidence type="ECO:0000256" key="11">
    <source>
        <dbReference type="SAM" id="Phobius"/>
    </source>
</evidence>
<keyword evidence="6 11" id="KW-1133">Transmembrane helix</keyword>
<dbReference type="SUPFAM" id="SSF49265">
    <property type="entry name" value="Fibronectin type III"/>
    <property type="match status" value="2"/>
</dbReference>
<evidence type="ECO:0000256" key="2">
    <source>
        <dbReference type="ARBA" id="ARBA00008921"/>
    </source>
</evidence>
<evidence type="ECO:0000313" key="15">
    <source>
        <dbReference type="Proteomes" id="UP001346869"/>
    </source>
</evidence>
<feature type="domain" description="Fibronectin type-III" evidence="13">
    <location>
        <begin position="366"/>
        <end position="459"/>
    </location>
</feature>
<proteinExistence type="inferred from homology"/>
<evidence type="ECO:0000256" key="5">
    <source>
        <dbReference type="ARBA" id="ARBA00022737"/>
    </source>
</evidence>
<evidence type="ECO:0000256" key="12">
    <source>
        <dbReference type="SAM" id="SignalP"/>
    </source>
</evidence>
<feature type="chain" id="PRO_5042836736" description="Fibronectin type-III domain-containing protein" evidence="12">
    <location>
        <begin position="24"/>
        <end position="850"/>
    </location>
</feature>
<dbReference type="PANTHER" id="PTHR48423:SF1">
    <property type="entry name" value="INTERLEUKIN-27 RECEPTOR SUBUNIT ALPHA"/>
    <property type="match status" value="1"/>
</dbReference>
<comment type="caution">
    <text evidence="14">The sequence shown here is derived from an EMBL/GenBank/DDBJ whole genome shotgun (WGS) entry which is preliminary data.</text>
</comment>
<evidence type="ECO:0000256" key="9">
    <source>
        <dbReference type="ARBA" id="ARBA00023180"/>
    </source>
</evidence>
<reference evidence="14 15" key="2">
    <citation type="journal article" date="2023" name="Mol. Biol. Evol.">
        <title>Genomics of Secondarily Temperate Adaptation in the Only Non-Antarctic Icefish.</title>
        <authorList>
            <person name="Rivera-Colon A.G."/>
            <person name="Rayamajhi N."/>
            <person name="Minhas B.F."/>
            <person name="Madrigal G."/>
            <person name="Bilyk K.T."/>
            <person name="Yoon V."/>
            <person name="Hune M."/>
            <person name="Gregory S."/>
            <person name="Cheng C.H.C."/>
            <person name="Catchen J.M."/>
        </authorList>
    </citation>
    <scope>NUCLEOTIDE SEQUENCE [LARGE SCALE GENOMIC DNA]</scope>
    <source>
        <strain evidence="14">JMC-PN-2008</strain>
    </source>
</reference>
<keyword evidence="9" id="KW-0325">Glycoprotein</keyword>
<gene>
    <name evidence="14" type="ORF">PBY51_010886</name>
</gene>
<dbReference type="InterPro" id="IPR003961">
    <property type="entry name" value="FN3_dom"/>
</dbReference>
<evidence type="ECO:0000256" key="3">
    <source>
        <dbReference type="ARBA" id="ARBA00022692"/>
    </source>
</evidence>
<sequence>MERSRAVVWTCLLGALALPPAYSVTTSEADPRPPRLLRCVFLNRANATCHWDAGDIQTTHYTLQVQLVFILDTTQRGLFSSDCRTDSFLRLPPNSSAKEFTCITPNTSCTAAFEGTDVRSCFCISITAHGPKQNITSRPRCQSGRTEVMLPPAILTNAKSVSRSAGCLTLTWRHTLSMFPVAPSEIISGKLNSQIEFTTQGQSHAHVQNVEVTGDSFLVCIFRPDTSYTIRLRLRFRGPESPWSPWSNTCRGRTREDAPSAAPAFWRQVKQTDKEGWRLLTLLWKPLPHFLANGRILFYNVTCQTESSQVLKDHGSCRDLHHTTTSCSLLLPAGRCSCALTASTSAGASPAAQIWFSGASETNPPAPSQFTVSPLNDSGLDVRWTAAVDRSITSFVLEWFAVREQNSSVLLWEVLSSSCTERVITGVKPMERYAVSVRALYRGRGAGQNRTVHVYTRQGAPSAGPKVSVQQISGSKVVLTWSPVPVEQLHGFIRNFTIIYITLNHSTERVILPGSTPPYSLEDLSPGDYDIFMQANTDVGAGAAGPKAKVHIGPEEVSIVLYAVLPLILTSLALVLMACLAQNKNVRKKLFRDIPNPSNSSMAHWSPKINVESIKWPTMAERPEILYSEVVFLDECELQSPDTDQDLDYQRDLQTYFCHRNTSPPVSGVSTPENIIKSENDCIKSPTRAKTTSDTDLSSIYANVIFPETLKSVPLPLTSPTYLQSLTWQHSSVSSNDVKRQLGGDSKLSVSSTRSDSPPCQTDELKNILLFLRQHQSLASSRSSSILLYHPAQVTAPKPFSQSLYRSVPSLQANTCPRSDDLLSMSGSSSHSVFVDFSYLPAVRPISPAV</sequence>
<evidence type="ECO:0000256" key="6">
    <source>
        <dbReference type="ARBA" id="ARBA00022989"/>
    </source>
</evidence>
<evidence type="ECO:0000256" key="4">
    <source>
        <dbReference type="ARBA" id="ARBA00022729"/>
    </source>
</evidence>
<dbReference type="PROSITE" id="PS50853">
    <property type="entry name" value="FN3"/>
    <property type="match status" value="3"/>
</dbReference>
<keyword evidence="5" id="KW-0677">Repeat</keyword>
<keyword evidence="3 11" id="KW-0812">Transmembrane</keyword>
<reference evidence="14 15" key="1">
    <citation type="journal article" date="2023" name="Genes (Basel)">
        <title>Chromosome-Level Genome Assembly and Circadian Gene Repertoire of the Patagonia Blennie Eleginops maclovinus-The Closest Ancestral Proxy of Antarctic Cryonotothenioids.</title>
        <authorList>
            <person name="Cheng C.C."/>
            <person name="Rivera-Colon A.G."/>
            <person name="Minhas B.F."/>
            <person name="Wilson L."/>
            <person name="Rayamajhi N."/>
            <person name="Vargas-Chacoff L."/>
            <person name="Catchen J.M."/>
        </authorList>
    </citation>
    <scope>NUCLEOTIDE SEQUENCE [LARGE SCALE GENOMIC DNA]</scope>
    <source>
        <strain evidence="14">JMC-PN-2008</strain>
    </source>
</reference>
<feature type="domain" description="Fibronectin type-III" evidence="13">
    <location>
        <begin position="151"/>
        <end position="257"/>
    </location>
</feature>